<dbReference type="PANTHER" id="PTHR46387:SF2">
    <property type="entry name" value="RIBONUCLEASE HI"/>
    <property type="match status" value="1"/>
</dbReference>
<evidence type="ECO:0000313" key="2">
    <source>
        <dbReference type="EMBL" id="MFC6037845.1"/>
    </source>
</evidence>
<dbReference type="InterPro" id="IPR012337">
    <property type="entry name" value="RNaseH-like_sf"/>
</dbReference>
<evidence type="ECO:0000259" key="1">
    <source>
        <dbReference type="PROSITE" id="PS50879"/>
    </source>
</evidence>
<dbReference type="RefSeq" id="WP_377731837.1">
    <property type="nucleotide sequence ID" value="NZ_JBHSRI010000002.1"/>
</dbReference>
<feature type="domain" description="RNase H type-1" evidence="1">
    <location>
        <begin position="70"/>
        <end position="207"/>
    </location>
</feature>
<reference evidence="3" key="1">
    <citation type="journal article" date="2019" name="Int. J. Syst. Evol. Microbiol.">
        <title>The Global Catalogue of Microorganisms (GCM) 10K type strain sequencing project: providing services to taxonomists for standard genome sequencing and annotation.</title>
        <authorList>
            <consortium name="The Broad Institute Genomics Platform"/>
            <consortium name="The Broad Institute Genome Sequencing Center for Infectious Disease"/>
            <person name="Wu L."/>
            <person name="Ma J."/>
        </authorList>
    </citation>
    <scope>NUCLEOTIDE SEQUENCE [LARGE SCALE GENOMIC DNA]</scope>
    <source>
        <strain evidence="3">CCUG 54527</strain>
    </source>
</reference>
<dbReference type="EMBL" id="JBHSRI010000002">
    <property type="protein sequence ID" value="MFC6037845.1"/>
    <property type="molecule type" value="Genomic_DNA"/>
</dbReference>
<proteinExistence type="predicted"/>
<comment type="caution">
    <text evidence="2">The sequence shown here is derived from an EMBL/GenBank/DDBJ whole genome shotgun (WGS) entry which is preliminary data.</text>
</comment>
<keyword evidence="3" id="KW-1185">Reference proteome</keyword>
<dbReference type="CDD" id="cd09279">
    <property type="entry name" value="RNase_HI_like"/>
    <property type="match status" value="1"/>
</dbReference>
<dbReference type="Proteomes" id="UP001596170">
    <property type="component" value="Unassembled WGS sequence"/>
</dbReference>
<organism evidence="2 3">
    <name type="scientific">Paenisporosarcina macmurdoensis</name>
    <dbReference type="NCBI Taxonomy" id="212659"/>
    <lineage>
        <taxon>Bacteria</taxon>
        <taxon>Bacillati</taxon>
        <taxon>Bacillota</taxon>
        <taxon>Bacilli</taxon>
        <taxon>Bacillales</taxon>
        <taxon>Caryophanaceae</taxon>
        <taxon>Paenisporosarcina</taxon>
    </lineage>
</organism>
<accession>A0ABW1L279</accession>
<sequence>MYIRMEWIYRTPKGTEVACSSEELPAAHALLILEDMEKSGRLKNLLLIDRHDSTWTVKELKNYLKGIETDPHNVTVYFDGGFDLTSRNSGLGCVIYYEQSGKSFRLRRNVSANEHTSNNEAEYAALHLSIQELDLLGVHHLPVKFIGDSQVVIKQMKEEWPTLEKDLSGWAERIDKKLKDLGIQAEYELIPRKSNGEADKLASQALNGVEITAKSEVVEE</sequence>
<protein>
    <submittedName>
        <fullName evidence="2">Reverse transcriptase-like protein</fullName>
    </submittedName>
</protein>
<gene>
    <name evidence="2" type="ORF">ACFPYN_00130</name>
</gene>
<dbReference type="SUPFAM" id="SSF53098">
    <property type="entry name" value="Ribonuclease H-like"/>
    <property type="match status" value="1"/>
</dbReference>
<dbReference type="Gene3D" id="3.30.420.10">
    <property type="entry name" value="Ribonuclease H-like superfamily/Ribonuclease H"/>
    <property type="match status" value="1"/>
</dbReference>
<dbReference type="Pfam" id="PF13456">
    <property type="entry name" value="RVT_3"/>
    <property type="match status" value="1"/>
</dbReference>
<dbReference type="PANTHER" id="PTHR46387">
    <property type="entry name" value="POLYNUCLEOTIDYL TRANSFERASE, RIBONUCLEASE H-LIKE SUPERFAMILY PROTEIN"/>
    <property type="match status" value="1"/>
</dbReference>
<dbReference type="InterPro" id="IPR036397">
    <property type="entry name" value="RNaseH_sf"/>
</dbReference>
<dbReference type="PROSITE" id="PS50879">
    <property type="entry name" value="RNASE_H_1"/>
    <property type="match status" value="1"/>
</dbReference>
<name>A0ABW1L279_9BACL</name>
<dbReference type="NCBIfam" id="NF005822">
    <property type="entry name" value="PRK07708.1"/>
    <property type="match status" value="1"/>
</dbReference>
<evidence type="ECO:0000313" key="3">
    <source>
        <dbReference type="Proteomes" id="UP001596170"/>
    </source>
</evidence>
<dbReference type="InterPro" id="IPR002156">
    <property type="entry name" value="RNaseH_domain"/>
</dbReference>